<dbReference type="Gene3D" id="2.20.70.10">
    <property type="match status" value="1"/>
</dbReference>
<dbReference type="PANTHER" id="PTHR43222">
    <property type="entry name" value="NUDIX HYDROLASE 23"/>
    <property type="match status" value="1"/>
</dbReference>
<keyword evidence="4" id="KW-1185">Reference proteome</keyword>
<dbReference type="CDD" id="cd04511">
    <property type="entry name" value="NUDIX_Hydrolase"/>
    <property type="match status" value="1"/>
</dbReference>
<feature type="region of interest" description="Disordered" evidence="1">
    <location>
        <begin position="160"/>
        <end position="186"/>
    </location>
</feature>
<feature type="compositionally biased region" description="Low complexity" evidence="1">
    <location>
        <begin position="160"/>
        <end position="170"/>
    </location>
</feature>
<dbReference type="EMBL" id="AWXZ01000017">
    <property type="protein sequence ID" value="ESR25968.1"/>
    <property type="molecule type" value="Genomic_DNA"/>
</dbReference>
<dbReference type="Pfam" id="PF14803">
    <property type="entry name" value="Zn_ribbon_Nudix"/>
    <property type="match status" value="1"/>
</dbReference>
<feature type="domain" description="Nudix hydrolase" evidence="2">
    <location>
        <begin position="33"/>
        <end position="158"/>
    </location>
</feature>
<evidence type="ECO:0000313" key="4">
    <source>
        <dbReference type="Proteomes" id="UP000017819"/>
    </source>
</evidence>
<dbReference type="InterPro" id="IPR000086">
    <property type="entry name" value="NUDIX_hydrolase_dom"/>
</dbReference>
<dbReference type="PROSITE" id="PS51462">
    <property type="entry name" value="NUDIX"/>
    <property type="match status" value="1"/>
</dbReference>
<dbReference type="InterPro" id="IPR015797">
    <property type="entry name" value="NUDIX_hydrolase-like_dom_sf"/>
</dbReference>
<proteinExistence type="predicted"/>
<dbReference type="STRING" id="631454.N177_1303"/>
<dbReference type="PANTHER" id="PTHR43222:SF2">
    <property type="entry name" value="NUDIX HYDROLASE 23, CHLOROPLASTIC"/>
    <property type="match status" value="1"/>
</dbReference>
<protein>
    <submittedName>
        <fullName evidence="3">Putative NUDIX family protein</fullName>
    </submittedName>
</protein>
<reference evidence="3 4" key="1">
    <citation type="journal article" date="2014" name="Genome Announc.">
        <title>Draft Genome Sequence of Lutibaculum baratangense Strain AMV1T, Isolated from a Mud Volcano in Andamans, India.</title>
        <authorList>
            <person name="Singh A."/>
            <person name="Sreenivas A."/>
            <person name="Sathyanarayana Reddy G."/>
            <person name="Pinnaka A.K."/>
            <person name="Shivaji S."/>
        </authorList>
    </citation>
    <scope>NUCLEOTIDE SEQUENCE [LARGE SCALE GENOMIC DNA]</scope>
    <source>
        <strain evidence="3 4">AMV1</strain>
    </source>
</reference>
<gene>
    <name evidence="3" type="ORF">N177_1303</name>
</gene>
<comment type="caution">
    <text evidence="3">The sequence shown here is derived from an EMBL/GenBank/DDBJ whole genome shotgun (WGS) entry which is preliminary data.</text>
</comment>
<dbReference type="SUPFAM" id="SSF55811">
    <property type="entry name" value="Nudix"/>
    <property type="match status" value="1"/>
</dbReference>
<accession>V4TJ66</accession>
<dbReference type="Proteomes" id="UP000017819">
    <property type="component" value="Unassembled WGS sequence"/>
</dbReference>
<dbReference type="OrthoDB" id="9761969at2"/>
<dbReference type="RefSeq" id="WP_023431448.1">
    <property type="nucleotide sequence ID" value="NZ_AWXZ01000017.1"/>
</dbReference>
<name>V4TJ66_9HYPH</name>
<organism evidence="3 4">
    <name type="scientific">Lutibaculum baratangense AMV1</name>
    <dbReference type="NCBI Taxonomy" id="631454"/>
    <lineage>
        <taxon>Bacteria</taxon>
        <taxon>Pseudomonadati</taxon>
        <taxon>Pseudomonadota</taxon>
        <taxon>Alphaproteobacteria</taxon>
        <taxon>Hyphomicrobiales</taxon>
        <taxon>Tepidamorphaceae</taxon>
        <taxon>Lutibaculum</taxon>
    </lineage>
</organism>
<dbReference type="InterPro" id="IPR029401">
    <property type="entry name" value="Nudix_N"/>
</dbReference>
<feature type="compositionally biased region" description="Gly residues" evidence="1">
    <location>
        <begin position="171"/>
        <end position="186"/>
    </location>
</feature>
<dbReference type="Pfam" id="PF00293">
    <property type="entry name" value="NUDIX"/>
    <property type="match status" value="1"/>
</dbReference>
<dbReference type="GO" id="GO:0003824">
    <property type="term" value="F:catalytic activity"/>
    <property type="evidence" value="ECO:0007669"/>
    <property type="project" value="UniProtKB-ARBA"/>
</dbReference>
<evidence type="ECO:0000259" key="2">
    <source>
        <dbReference type="PROSITE" id="PS51462"/>
    </source>
</evidence>
<sequence>MSADLPDFEHLVPEGDSVTRAVCRRCGFINYQNPKIVVGSVVRADGGILMCRRAIEPRSGYWTLPAGYLEQHETPEDGARREAQEEACAEIAIDALLAVYSIPRLSQVQLIYRARLASDYAPGPESREVEVFAWEAIPWPDLAFPSVHWALRHEREAAANGGAPFANPDGTSGGIMPDGGPWGGEE</sequence>
<dbReference type="Gene3D" id="3.90.79.10">
    <property type="entry name" value="Nucleoside Triphosphate Pyrophosphohydrolase"/>
    <property type="match status" value="1"/>
</dbReference>
<evidence type="ECO:0000256" key="1">
    <source>
        <dbReference type="SAM" id="MobiDB-lite"/>
    </source>
</evidence>
<dbReference type="eggNOG" id="COG1051">
    <property type="taxonomic scope" value="Bacteria"/>
</dbReference>
<evidence type="ECO:0000313" key="3">
    <source>
        <dbReference type="EMBL" id="ESR25968.1"/>
    </source>
</evidence>
<dbReference type="AlphaFoldDB" id="V4TJ66"/>